<dbReference type="Pfam" id="PF07714">
    <property type="entry name" value="PK_Tyr_Ser-Thr"/>
    <property type="match status" value="1"/>
</dbReference>
<dbReference type="AlphaFoldDB" id="A0A7W6ADI3"/>
<keyword evidence="1" id="KW-0433">Leucine-rich repeat</keyword>
<dbReference type="SMART" id="SM00369">
    <property type="entry name" value="LRR_TYP"/>
    <property type="match status" value="3"/>
</dbReference>
<dbReference type="PROSITE" id="PS00107">
    <property type="entry name" value="PROTEIN_KINASE_ATP"/>
    <property type="match status" value="1"/>
</dbReference>
<dbReference type="GO" id="GO:0005737">
    <property type="term" value="C:cytoplasm"/>
    <property type="evidence" value="ECO:0007669"/>
    <property type="project" value="TreeGrafter"/>
</dbReference>
<dbReference type="SUPFAM" id="SSF56112">
    <property type="entry name" value="Protein kinase-like (PK-like)"/>
    <property type="match status" value="1"/>
</dbReference>
<dbReference type="SMART" id="SM00220">
    <property type="entry name" value="S_TKc"/>
    <property type="match status" value="1"/>
</dbReference>
<dbReference type="InterPro" id="IPR011009">
    <property type="entry name" value="Kinase-like_dom_sf"/>
</dbReference>
<dbReference type="InterPro" id="IPR001611">
    <property type="entry name" value="Leu-rich_rpt"/>
</dbReference>
<name>A0A7W6ADI3_9HYPH</name>
<dbReference type="Gene3D" id="1.10.510.10">
    <property type="entry name" value="Transferase(Phosphotransferase) domain 1"/>
    <property type="match status" value="1"/>
</dbReference>
<evidence type="ECO:0000259" key="4">
    <source>
        <dbReference type="PROSITE" id="PS50011"/>
    </source>
</evidence>
<dbReference type="Pfam" id="PF13855">
    <property type="entry name" value="LRR_8"/>
    <property type="match status" value="1"/>
</dbReference>
<proteinExistence type="predicted"/>
<evidence type="ECO:0000256" key="2">
    <source>
        <dbReference type="ARBA" id="ARBA00022737"/>
    </source>
</evidence>
<evidence type="ECO:0000256" key="3">
    <source>
        <dbReference type="PROSITE-ProRule" id="PRU10141"/>
    </source>
</evidence>
<protein>
    <recommendedName>
        <fullName evidence="4">Protein kinase domain-containing protein</fullName>
    </recommendedName>
</protein>
<sequence length="435" mass="46531">MMRTALADTLTALRRGDLAGTRELYLPGGLDAFPQEIFGLADSLEILDLSGGTLTSLPSDFSRLTKLRVLFMSGNRFKRMPSVLGDCPALSQIGMRSAGLREVPDEALPPRLRWLTLTDNAIEHMPDSLGERPHLQKLLLSGNRLRALPQGLANAEKLELIRLAANRFEALPPWIARLPGLAWLSYAGNPLERETPLVGVASVPWGDVVLGERLGEGASGITHRAVWHADGESRSIALKLFKGAMTSDGLPDREMAACLAAGAHPNLTSGLGRLTGHPEGLEGLAMRLLPPHWRVLAGPPNLSSCSRDVYDPALRLDMDVALRLACAAASATAHLHARGLLHGDLYAHNLLWDGVTGEAVLSDFGAASMLPSGAEGAAFQRIEMRAWGLLLGELLALCDTPPKALLDLEQACIQPDSSGRPVMAEVLSALIEDLG</sequence>
<comment type="caution">
    <text evidence="5">The sequence shown here is derived from an EMBL/GenBank/DDBJ whole genome shotgun (WGS) entry which is preliminary data.</text>
</comment>
<dbReference type="InterPro" id="IPR017441">
    <property type="entry name" value="Protein_kinase_ATP_BS"/>
</dbReference>
<accession>A0A7W6ADI3</accession>
<dbReference type="InterPro" id="IPR000719">
    <property type="entry name" value="Prot_kinase_dom"/>
</dbReference>
<evidence type="ECO:0000313" key="5">
    <source>
        <dbReference type="EMBL" id="MBB3901255.1"/>
    </source>
</evidence>
<dbReference type="PROSITE" id="PS50011">
    <property type="entry name" value="PROTEIN_KINASE_DOM"/>
    <property type="match status" value="1"/>
</dbReference>
<feature type="domain" description="Protein kinase" evidence="4">
    <location>
        <begin position="208"/>
        <end position="435"/>
    </location>
</feature>
<dbReference type="InterPro" id="IPR003591">
    <property type="entry name" value="Leu-rich_rpt_typical-subtyp"/>
</dbReference>
<dbReference type="InterPro" id="IPR050216">
    <property type="entry name" value="LRR_domain-containing"/>
</dbReference>
<dbReference type="Proteomes" id="UP000517759">
    <property type="component" value="Unassembled WGS sequence"/>
</dbReference>
<feature type="binding site" evidence="3">
    <location>
        <position position="239"/>
    </location>
    <ligand>
        <name>ATP</name>
        <dbReference type="ChEBI" id="CHEBI:30616"/>
    </ligand>
</feature>
<dbReference type="PANTHER" id="PTHR48051">
    <property type="match status" value="1"/>
</dbReference>
<keyword evidence="3" id="KW-0067">ATP-binding</keyword>
<keyword evidence="3" id="KW-0547">Nucleotide-binding</keyword>
<evidence type="ECO:0000313" key="6">
    <source>
        <dbReference type="Proteomes" id="UP000517759"/>
    </source>
</evidence>
<organism evidence="5 6">
    <name type="scientific">Methylobacterium brachythecii</name>
    <dbReference type="NCBI Taxonomy" id="1176177"/>
    <lineage>
        <taxon>Bacteria</taxon>
        <taxon>Pseudomonadati</taxon>
        <taxon>Pseudomonadota</taxon>
        <taxon>Alphaproteobacteria</taxon>
        <taxon>Hyphomicrobiales</taxon>
        <taxon>Methylobacteriaceae</taxon>
        <taxon>Methylobacterium</taxon>
    </lineage>
</organism>
<dbReference type="GO" id="GO:0004672">
    <property type="term" value="F:protein kinase activity"/>
    <property type="evidence" value="ECO:0007669"/>
    <property type="project" value="InterPro"/>
</dbReference>
<dbReference type="PANTHER" id="PTHR48051:SF1">
    <property type="entry name" value="RAS SUPPRESSOR PROTEIN 1"/>
    <property type="match status" value="1"/>
</dbReference>
<dbReference type="InterPro" id="IPR001245">
    <property type="entry name" value="Ser-Thr/Tyr_kinase_cat_dom"/>
</dbReference>
<dbReference type="Gene3D" id="3.80.10.10">
    <property type="entry name" value="Ribonuclease Inhibitor"/>
    <property type="match status" value="1"/>
</dbReference>
<dbReference type="EMBL" id="JACIDN010000001">
    <property type="protein sequence ID" value="MBB3901255.1"/>
    <property type="molecule type" value="Genomic_DNA"/>
</dbReference>
<dbReference type="SUPFAM" id="SSF52058">
    <property type="entry name" value="L domain-like"/>
    <property type="match status" value="1"/>
</dbReference>
<dbReference type="GO" id="GO:0005524">
    <property type="term" value="F:ATP binding"/>
    <property type="evidence" value="ECO:0007669"/>
    <property type="project" value="UniProtKB-UniRule"/>
</dbReference>
<keyword evidence="2" id="KW-0677">Repeat</keyword>
<evidence type="ECO:0000256" key="1">
    <source>
        <dbReference type="ARBA" id="ARBA00022614"/>
    </source>
</evidence>
<dbReference type="InterPro" id="IPR032675">
    <property type="entry name" value="LRR_dom_sf"/>
</dbReference>
<reference evidence="5 6" key="1">
    <citation type="submission" date="2020-08" db="EMBL/GenBank/DDBJ databases">
        <title>Genomic Encyclopedia of Type Strains, Phase IV (KMG-IV): sequencing the most valuable type-strain genomes for metagenomic binning, comparative biology and taxonomic classification.</title>
        <authorList>
            <person name="Goeker M."/>
        </authorList>
    </citation>
    <scope>NUCLEOTIDE SEQUENCE [LARGE SCALE GENOMIC DNA]</scope>
    <source>
        <strain evidence="5 6">DSM 24105</strain>
    </source>
</reference>
<gene>
    <name evidence="5" type="ORF">GGR33_000735</name>
</gene>